<evidence type="ECO:0000256" key="1">
    <source>
        <dbReference type="SAM" id="Phobius"/>
    </source>
</evidence>
<feature type="transmembrane region" description="Helical" evidence="1">
    <location>
        <begin position="25"/>
        <end position="43"/>
    </location>
</feature>
<accession>A0ABV2WG40</accession>
<name>A0ABV2WG40_9ACTN</name>
<dbReference type="EMBL" id="JBEXZR010000055">
    <property type="protein sequence ID" value="MEU0712321.1"/>
    <property type="molecule type" value="Genomic_DNA"/>
</dbReference>
<organism evidence="2 3">
    <name type="scientific">Streptomyces lavendulocolor</name>
    <dbReference type="NCBI Taxonomy" id="67316"/>
    <lineage>
        <taxon>Bacteria</taxon>
        <taxon>Bacillati</taxon>
        <taxon>Actinomycetota</taxon>
        <taxon>Actinomycetes</taxon>
        <taxon>Kitasatosporales</taxon>
        <taxon>Streptomycetaceae</taxon>
        <taxon>Streptomyces</taxon>
    </lineage>
</organism>
<evidence type="ECO:0000313" key="3">
    <source>
        <dbReference type="Proteomes" id="UP001550378"/>
    </source>
</evidence>
<keyword evidence="1" id="KW-1133">Transmembrane helix</keyword>
<protein>
    <submittedName>
        <fullName evidence="2">Uncharacterized protein</fullName>
    </submittedName>
</protein>
<keyword evidence="3" id="KW-1185">Reference proteome</keyword>
<dbReference type="Proteomes" id="UP001550378">
    <property type="component" value="Unassembled WGS sequence"/>
</dbReference>
<evidence type="ECO:0000313" key="2">
    <source>
        <dbReference type="EMBL" id="MEU0712321.1"/>
    </source>
</evidence>
<keyword evidence="1" id="KW-0472">Membrane</keyword>
<reference evidence="2 3" key="1">
    <citation type="submission" date="2024-06" db="EMBL/GenBank/DDBJ databases">
        <title>The Natural Products Discovery Center: Release of the First 8490 Sequenced Strains for Exploring Actinobacteria Biosynthetic Diversity.</title>
        <authorList>
            <person name="Kalkreuter E."/>
            <person name="Kautsar S.A."/>
            <person name="Yang D."/>
            <person name="Bader C.D."/>
            <person name="Teijaro C.N."/>
            <person name="Fluegel L."/>
            <person name="Davis C.M."/>
            <person name="Simpson J.R."/>
            <person name="Lauterbach L."/>
            <person name="Steele A.D."/>
            <person name="Gui C."/>
            <person name="Meng S."/>
            <person name="Li G."/>
            <person name="Viehrig K."/>
            <person name="Ye F."/>
            <person name="Su P."/>
            <person name="Kiefer A.F."/>
            <person name="Nichols A."/>
            <person name="Cepeda A.J."/>
            <person name="Yan W."/>
            <person name="Fan B."/>
            <person name="Jiang Y."/>
            <person name="Adhikari A."/>
            <person name="Zheng C.-J."/>
            <person name="Schuster L."/>
            <person name="Cowan T.M."/>
            <person name="Smanski M.J."/>
            <person name="Chevrette M.G."/>
            <person name="De Carvalho L.P.S."/>
            <person name="Shen B."/>
        </authorList>
    </citation>
    <scope>NUCLEOTIDE SEQUENCE [LARGE SCALE GENOMIC DNA]</scope>
    <source>
        <strain evidence="2 3">NPDC006337</strain>
    </source>
</reference>
<dbReference type="RefSeq" id="WP_359656775.1">
    <property type="nucleotide sequence ID" value="NZ_JBEXZO010000056.1"/>
</dbReference>
<keyword evidence="1" id="KW-0812">Transmembrane</keyword>
<sequence length="52" mass="5738">MEHGQVLASSGGRFVNLLLGLLPEWLEWAFLAVMAALLLWFVAGKIRDAVRA</sequence>
<proteinExistence type="predicted"/>
<comment type="caution">
    <text evidence="2">The sequence shown here is derived from an EMBL/GenBank/DDBJ whole genome shotgun (WGS) entry which is preliminary data.</text>
</comment>
<gene>
    <name evidence="2" type="ORF">ABZ508_33735</name>
</gene>